<evidence type="ECO:0000256" key="1">
    <source>
        <dbReference type="SAM" id="MobiDB-lite"/>
    </source>
</evidence>
<dbReference type="InParanoid" id="A0A1J7JM55"/>
<sequence length="193" mass="21275">MRRTRSSLNLRQSDELVRRAEERHIQSTPSSGIPLPYQHQFETNEPAASWKLTVPLKDAILSALELHVKQHGIAMPDIDELAAAYEEERKAKRDKNDDADSADAATPLGQPPKLATTMMQDYTKLVRFNRTTQVVKGAGLLGFGHYPPEAGHPSQRHSQVGSTTLTLALLDSTTSNLSLTLYGCMGNVLVFLP</sequence>
<dbReference type="EMBL" id="KV875096">
    <property type="protein sequence ID" value="OIW30952.1"/>
    <property type="molecule type" value="Genomic_DNA"/>
</dbReference>
<protein>
    <submittedName>
        <fullName evidence="2">Uncharacterized protein</fullName>
    </submittedName>
</protein>
<dbReference type="AlphaFoldDB" id="A0A1J7JM55"/>
<organism evidence="2 3">
    <name type="scientific">Coniochaeta ligniaria NRRL 30616</name>
    <dbReference type="NCBI Taxonomy" id="1408157"/>
    <lineage>
        <taxon>Eukaryota</taxon>
        <taxon>Fungi</taxon>
        <taxon>Dikarya</taxon>
        <taxon>Ascomycota</taxon>
        <taxon>Pezizomycotina</taxon>
        <taxon>Sordariomycetes</taxon>
        <taxon>Sordariomycetidae</taxon>
        <taxon>Coniochaetales</taxon>
        <taxon>Coniochaetaceae</taxon>
        <taxon>Coniochaeta</taxon>
    </lineage>
</organism>
<reference evidence="2 3" key="1">
    <citation type="submission" date="2016-10" db="EMBL/GenBank/DDBJ databases">
        <title>Draft genome sequence of Coniochaeta ligniaria NRRL30616, a lignocellulolytic fungus for bioabatement of inhibitors in plant biomass hydrolysates.</title>
        <authorList>
            <consortium name="DOE Joint Genome Institute"/>
            <person name="Jimenez D.J."/>
            <person name="Hector R.E."/>
            <person name="Riley R."/>
            <person name="Sun H."/>
            <person name="Grigoriev I.V."/>
            <person name="Van Elsas J.D."/>
            <person name="Nichols N.N."/>
        </authorList>
    </citation>
    <scope>NUCLEOTIDE SEQUENCE [LARGE SCALE GENOMIC DNA]</scope>
    <source>
        <strain evidence="2 3">NRRL 30616</strain>
    </source>
</reference>
<proteinExistence type="predicted"/>
<feature type="compositionally biased region" description="Basic and acidic residues" evidence="1">
    <location>
        <begin position="89"/>
        <end position="98"/>
    </location>
</feature>
<gene>
    <name evidence="2" type="ORF">CONLIGDRAFT_295480</name>
</gene>
<keyword evidence="3" id="KW-1185">Reference proteome</keyword>
<name>A0A1J7JM55_9PEZI</name>
<feature type="region of interest" description="Disordered" evidence="1">
    <location>
        <begin position="89"/>
        <end position="114"/>
    </location>
</feature>
<accession>A0A1J7JM55</accession>
<evidence type="ECO:0000313" key="2">
    <source>
        <dbReference type="EMBL" id="OIW30952.1"/>
    </source>
</evidence>
<dbReference type="Proteomes" id="UP000182658">
    <property type="component" value="Unassembled WGS sequence"/>
</dbReference>
<evidence type="ECO:0000313" key="3">
    <source>
        <dbReference type="Proteomes" id="UP000182658"/>
    </source>
</evidence>